<feature type="transmembrane region" description="Helical" evidence="6">
    <location>
        <begin position="203"/>
        <end position="223"/>
    </location>
</feature>
<keyword evidence="3 6" id="KW-0812">Transmembrane</keyword>
<dbReference type="SUPFAM" id="SSF103481">
    <property type="entry name" value="Multidrug resistance efflux transporter EmrE"/>
    <property type="match status" value="2"/>
</dbReference>
<feature type="transmembrane region" description="Helical" evidence="6">
    <location>
        <begin position="38"/>
        <end position="58"/>
    </location>
</feature>
<dbReference type="Pfam" id="PF00892">
    <property type="entry name" value="EamA"/>
    <property type="match status" value="2"/>
</dbReference>
<dbReference type="AlphaFoldDB" id="A0AA51RXI1"/>
<feature type="transmembrane region" description="Helical" evidence="6">
    <location>
        <begin position="150"/>
        <end position="168"/>
    </location>
</feature>
<evidence type="ECO:0000256" key="3">
    <source>
        <dbReference type="ARBA" id="ARBA00022692"/>
    </source>
</evidence>
<name>A0AA51RXI1_9GAMM</name>
<reference evidence="8 9" key="1">
    <citation type="submission" date="2023-08" db="EMBL/GenBank/DDBJ databases">
        <title>Pleionea litopenaei sp. nov., isolated from stomach of juvenile Litopenaeus vannamei.</title>
        <authorList>
            <person name="Rho A.M."/>
            <person name="Hwang C.Y."/>
        </authorList>
    </citation>
    <scope>NUCLEOTIDE SEQUENCE [LARGE SCALE GENOMIC DNA]</scope>
    <source>
        <strain evidence="8 9">HL-JVS1</strain>
    </source>
</reference>
<dbReference type="GO" id="GO:0016020">
    <property type="term" value="C:membrane"/>
    <property type="evidence" value="ECO:0007669"/>
    <property type="project" value="UniProtKB-SubCell"/>
</dbReference>
<dbReference type="InterPro" id="IPR037185">
    <property type="entry name" value="EmrE-like"/>
</dbReference>
<dbReference type="KEGG" id="plei:Q9312_01360"/>
<dbReference type="InterPro" id="IPR050638">
    <property type="entry name" value="AA-Vitamin_Transporters"/>
</dbReference>
<proteinExistence type="inferred from homology"/>
<keyword evidence="5 6" id="KW-0472">Membrane</keyword>
<keyword evidence="9" id="KW-1185">Reference proteome</keyword>
<comment type="similarity">
    <text evidence="2">Belongs to the EamA transporter family.</text>
</comment>
<comment type="subcellular location">
    <subcellularLocation>
        <location evidence="1">Membrane</location>
        <topology evidence="1">Multi-pass membrane protein</topology>
    </subcellularLocation>
</comment>
<evidence type="ECO:0000259" key="7">
    <source>
        <dbReference type="Pfam" id="PF00892"/>
    </source>
</evidence>
<evidence type="ECO:0000256" key="2">
    <source>
        <dbReference type="ARBA" id="ARBA00007362"/>
    </source>
</evidence>
<keyword evidence="4 6" id="KW-1133">Transmembrane helix</keyword>
<evidence type="ECO:0000256" key="4">
    <source>
        <dbReference type="ARBA" id="ARBA00022989"/>
    </source>
</evidence>
<evidence type="ECO:0000313" key="8">
    <source>
        <dbReference type="EMBL" id="WMS89263.1"/>
    </source>
</evidence>
<feature type="transmembrane region" description="Helical" evidence="6">
    <location>
        <begin position="90"/>
        <end position="111"/>
    </location>
</feature>
<organism evidence="8 9">
    <name type="scientific">Pleionea litopenaei</name>
    <dbReference type="NCBI Taxonomy" id="3070815"/>
    <lineage>
        <taxon>Bacteria</taxon>
        <taxon>Pseudomonadati</taxon>
        <taxon>Pseudomonadota</taxon>
        <taxon>Gammaproteobacteria</taxon>
        <taxon>Oceanospirillales</taxon>
        <taxon>Pleioneaceae</taxon>
        <taxon>Pleionea</taxon>
    </lineage>
</organism>
<dbReference type="Proteomes" id="UP001239782">
    <property type="component" value="Chromosome"/>
</dbReference>
<feature type="transmembrane region" description="Helical" evidence="6">
    <location>
        <begin position="123"/>
        <end position="144"/>
    </location>
</feature>
<dbReference type="InterPro" id="IPR000620">
    <property type="entry name" value="EamA_dom"/>
</dbReference>
<protein>
    <submittedName>
        <fullName evidence="8">DMT family transporter</fullName>
    </submittedName>
</protein>
<feature type="transmembrane region" description="Helical" evidence="6">
    <location>
        <begin position="9"/>
        <end position="26"/>
    </location>
</feature>
<feature type="transmembrane region" description="Helical" evidence="6">
    <location>
        <begin position="175"/>
        <end position="197"/>
    </location>
</feature>
<feature type="transmembrane region" description="Helical" evidence="6">
    <location>
        <begin position="65"/>
        <end position="84"/>
    </location>
</feature>
<feature type="domain" description="EamA" evidence="7">
    <location>
        <begin position="6"/>
        <end position="80"/>
    </location>
</feature>
<evidence type="ECO:0000256" key="5">
    <source>
        <dbReference type="ARBA" id="ARBA00023136"/>
    </source>
</evidence>
<gene>
    <name evidence="8" type="ORF">Q9312_01360</name>
</gene>
<evidence type="ECO:0000256" key="6">
    <source>
        <dbReference type="SAM" id="Phobius"/>
    </source>
</evidence>
<dbReference type="PANTHER" id="PTHR32322">
    <property type="entry name" value="INNER MEMBRANE TRANSPORTER"/>
    <property type="match status" value="1"/>
</dbReference>
<dbReference type="PANTHER" id="PTHR32322:SF2">
    <property type="entry name" value="EAMA DOMAIN-CONTAINING PROTEIN"/>
    <property type="match status" value="1"/>
</dbReference>
<evidence type="ECO:0000313" key="9">
    <source>
        <dbReference type="Proteomes" id="UP001239782"/>
    </source>
</evidence>
<dbReference type="EMBL" id="CP133548">
    <property type="protein sequence ID" value="WMS89263.1"/>
    <property type="molecule type" value="Genomic_DNA"/>
</dbReference>
<feature type="domain" description="EamA" evidence="7">
    <location>
        <begin position="92"/>
        <end position="222"/>
    </location>
</feature>
<sequence>MSLKLRKRQWLGLLLIGVTFAVHWFLYFKSIKLSTPSIAAIAVSTYGIHVLFLSAVFLKQKITSTDLIATVFAFGGMLLVIPEFNWSSELFWGAIIGVASGFLYGVLPVLHQLNNSLSNTLRAWGQFTFAFVAFLPFGLQQQWALQSNDVLGLLFLGVVSTLFAHSMWIKATTELPGVITGITYYLYIPLAVLISFLSIDEPITGSMILGALIIIVANVVLVINKWQSRLKAKAK</sequence>
<evidence type="ECO:0000256" key="1">
    <source>
        <dbReference type="ARBA" id="ARBA00004141"/>
    </source>
</evidence>
<accession>A0AA51RXI1</accession>
<dbReference type="RefSeq" id="WP_309204533.1">
    <property type="nucleotide sequence ID" value="NZ_CP133548.1"/>
</dbReference>